<dbReference type="Proteomes" id="UP000054988">
    <property type="component" value="Unassembled WGS sequence"/>
</dbReference>
<organism evidence="3 4">
    <name type="scientific">Moniliophthora roreri</name>
    <name type="common">Frosty pod rot fungus</name>
    <name type="synonym">Monilia roreri</name>
    <dbReference type="NCBI Taxonomy" id="221103"/>
    <lineage>
        <taxon>Eukaryota</taxon>
        <taxon>Fungi</taxon>
        <taxon>Dikarya</taxon>
        <taxon>Basidiomycota</taxon>
        <taxon>Agaricomycotina</taxon>
        <taxon>Agaricomycetes</taxon>
        <taxon>Agaricomycetidae</taxon>
        <taxon>Agaricales</taxon>
        <taxon>Marasmiineae</taxon>
        <taxon>Marasmiaceae</taxon>
        <taxon>Moniliophthora</taxon>
    </lineage>
</organism>
<evidence type="ECO:0000256" key="1">
    <source>
        <dbReference type="SAM" id="MobiDB-lite"/>
    </source>
</evidence>
<dbReference type="InterPro" id="IPR024752">
    <property type="entry name" value="Myb/SANT-like_dom"/>
</dbReference>
<protein>
    <recommendedName>
        <fullName evidence="2">Myb-like domain-containing protein</fullName>
    </recommendedName>
</protein>
<evidence type="ECO:0000259" key="2">
    <source>
        <dbReference type="PROSITE" id="PS50090"/>
    </source>
</evidence>
<feature type="domain" description="Myb-like" evidence="2">
    <location>
        <begin position="23"/>
        <end position="88"/>
    </location>
</feature>
<gene>
    <name evidence="3" type="ORF">WG66_14362</name>
</gene>
<evidence type="ECO:0000313" key="4">
    <source>
        <dbReference type="Proteomes" id="UP000054988"/>
    </source>
</evidence>
<reference evidence="3 4" key="1">
    <citation type="submission" date="2015-12" db="EMBL/GenBank/DDBJ databases">
        <title>Draft genome sequence of Moniliophthora roreri, the causal agent of frosty pod rot of cacao.</title>
        <authorList>
            <person name="Aime M.C."/>
            <person name="Diaz-Valderrama J.R."/>
            <person name="Kijpornyongpan T."/>
            <person name="Phillips-Mora W."/>
        </authorList>
    </citation>
    <scope>NUCLEOTIDE SEQUENCE [LARGE SCALE GENOMIC DNA]</scope>
    <source>
        <strain evidence="3 4">MCA 2952</strain>
    </source>
</reference>
<feature type="region of interest" description="Disordered" evidence="1">
    <location>
        <begin position="134"/>
        <end position="216"/>
    </location>
</feature>
<feature type="compositionally biased region" description="Polar residues" evidence="1">
    <location>
        <begin position="199"/>
        <end position="214"/>
    </location>
</feature>
<feature type="compositionally biased region" description="Polar residues" evidence="1">
    <location>
        <begin position="147"/>
        <end position="185"/>
    </location>
</feature>
<dbReference type="InterPro" id="IPR001005">
    <property type="entry name" value="SANT/Myb"/>
</dbReference>
<dbReference type="EMBL" id="LATX01002192">
    <property type="protein sequence ID" value="KTB33034.1"/>
    <property type="molecule type" value="Genomic_DNA"/>
</dbReference>
<accession>A0A0W0F9P0</accession>
<comment type="caution">
    <text evidence="3">The sequence shown here is derived from an EMBL/GenBank/DDBJ whole genome shotgun (WGS) entry which is preliminary data.</text>
</comment>
<name>A0A0W0F9P0_MONRR</name>
<sequence>MGRKKSTNKDTGNLNTNPVTKVKCKWTEEENTVMIDELHVQKDSRRQAQSEWKPGVWKIVKEYLEQDVGVSDPPKTEEKCQDHWTSKLKKDWCNVYSLSTQSGFSFCTITYQILATPDVWEPLLKGIMATGDGAYHPSLPPQPPAATESQPVSEDTAQSPPTAPVTTALTGASAQPLSTTHNSPTADGDNESDSDDSSPATGTPRNVPGSSKMSSGPCCGHHLCGPEAVSDVASALQLLTLLLKPSLSKSSQEETAAEEPKTKKTLTPKFTTFGTEEEDFRLSSSEKTFTKEESFTSDTFSRSPKETDPFQKLLEALKKSPILKTLKIKMSKDKRLSGSKPKMEPKLEETTIGSTVQLNDNKEIKAALPTLFMGDRKETKRFILKVQLYVALNLKAFKTDKLKELFMLSYVQGGLVWFWKLEKAKEILVEEDSAKIPAWKDFIKDFKESFGPLDVELNMQMKL</sequence>
<dbReference type="AlphaFoldDB" id="A0A0W0F9P0"/>
<dbReference type="PROSITE" id="PS50090">
    <property type="entry name" value="MYB_LIKE"/>
    <property type="match status" value="1"/>
</dbReference>
<evidence type="ECO:0000313" key="3">
    <source>
        <dbReference type="EMBL" id="KTB33034.1"/>
    </source>
</evidence>
<dbReference type="Pfam" id="PF12776">
    <property type="entry name" value="Myb_DNA-bind_3"/>
    <property type="match status" value="1"/>
</dbReference>
<dbReference type="eggNOG" id="ENOG502TEF8">
    <property type="taxonomic scope" value="Eukaryota"/>
</dbReference>
<proteinExistence type="predicted"/>